<feature type="transmembrane region" description="Helical" evidence="8">
    <location>
        <begin position="322"/>
        <end position="342"/>
    </location>
</feature>
<dbReference type="PANTHER" id="PTHR42718">
    <property type="entry name" value="MAJOR FACILITATOR SUPERFAMILY MULTIDRUG TRANSPORTER MFSC"/>
    <property type="match status" value="1"/>
</dbReference>
<dbReference type="PANTHER" id="PTHR42718:SF9">
    <property type="entry name" value="MAJOR FACILITATOR SUPERFAMILY MULTIDRUG TRANSPORTER MFSC"/>
    <property type="match status" value="1"/>
</dbReference>
<feature type="transmembrane region" description="Helical" evidence="8">
    <location>
        <begin position="231"/>
        <end position="251"/>
    </location>
</feature>
<evidence type="ECO:0000256" key="3">
    <source>
        <dbReference type="ARBA" id="ARBA00022448"/>
    </source>
</evidence>
<feature type="transmembrane region" description="Helical" evidence="8">
    <location>
        <begin position="263"/>
        <end position="284"/>
    </location>
</feature>
<evidence type="ECO:0000313" key="10">
    <source>
        <dbReference type="EMBL" id="MDR7364602.1"/>
    </source>
</evidence>
<feature type="transmembrane region" description="Helical" evidence="8">
    <location>
        <begin position="57"/>
        <end position="77"/>
    </location>
</feature>
<comment type="caution">
    <text evidence="10">The sequence shown here is derived from an EMBL/GenBank/DDBJ whole genome shotgun (WGS) entry which is preliminary data.</text>
</comment>
<reference evidence="10 11" key="1">
    <citation type="submission" date="2023-07" db="EMBL/GenBank/DDBJ databases">
        <title>Sequencing the genomes of 1000 actinobacteria strains.</title>
        <authorList>
            <person name="Klenk H.-P."/>
        </authorList>
    </citation>
    <scope>NUCLEOTIDE SEQUENCE [LARGE SCALE GENOMIC DNA]</scope>
    <source>
        <strain evidence="10 11">DSM 19426</strain>
    </source>
</reference>
<dbReference type="SUPFAM" id="SSF103473">
    <property type="entry name" value="MFS general substrate transporter"/>
    <property type="match status" value="1"/>
</dbReference>
<dbReference type="NCBIfam" id="TIGR00710">
    <property type="entry name" value="efflux_Bcr_CflA"/>
    <property type="match status" value="1"/>
</dbReference>
<name>A0ABU2C1T5_9ACTN</name>
<keyword evidence="5 8" id="KW-0812">Transmembrane</keyword>
<keyword evidence="11" id="KW-1185">Reference proteome</keyword>
<keyword evidence="6 8" id="KW-1133">Transmembrane helix</keyword>
<comment type="similarity">
    <text evidence="2">Belongs to the major facilitator superfamily. Bcr/CmlA family.</text>
</comment>
<dbReference type="EMBL" id="JAVDYG010000001">
    <property type="protein sequence ID" value="MDR7364602.1"/>
    <property type="molecule type" value="Genomic_DNA"/>
</dbReference>
<dbReference type="InterPro" id="IPR004812">
    <property type="entry name" value="Efflux_drug-R_Bcr/CmlA"/>
</dbReference>
<dbReference type="RefSeq" id="WP_310306407.1">
    <property type="nucleotide sequence ID" value="NZ_BAAAPS010000006.1"/>
</dbReference>
<feature type="transmembrane region" description="Helical" evidence="8">
    <location>
        <begin position="114"/>
        <end position="135"/>
    </location>
</feature>
<evidence type="ECO:0000256" key="6">
    <source>
        <dbReference type="ARBA" id="ARBA00022989"/>
    </source>
</evidence>
<feature type="transmembrane region" description="Helical" evidence="8">
    <location>
        <begin position="177"/>
        <end position="197"/>
    </location>
</feature>
<evidence type="ECO:0000256" key="4">
    <source>
        <dbReference type="ARBA" id="ARBA00022475"/>
    </source>
</evidence>
<evidence type="ECO:0000256" key="2">
    <source>
        <dbReference type="ARBA" id="ARBA00006236"/>
    </source>
</evidence>
<dbReference type="Pfam" id="PF07690">
    <property type="entry name" value="MFS_1"/>
    <property type="match status" value="1"/>
</dbReference>
<keyword evidence="7 8" id="KW-0472">Membrane</keyword>
<accession>A0ABU2C1T5</accession>
<evidence type="ECO:0000259" key="9">
    <source>
        <dbReference type="PROSITE" id="PS50850"/>
    </source>
</evidence>
<dbReference type="PROSITE" id="PS50850">
    <property type="entry name" value="MFS"/>
    <property type="match status" value="1"/>
</dbReference>
<dbReference type="Proteomes" id="UP001183648">
    <property type="component" value="Unassembled WGS sequence"/>
</dbReference>
<organism evidence="10 11">
    <name type="scientific">Nocardioides marmoribigeumensis</name>
    <dbReference type="NCBI Taxonomy" id="433649"/>
    <lineage>
        <taxon>Bacteria</taxon>
        <taxon>Bacillati</taxon>
        <taxon>Actinomycetota</taxon>
        <taxon>Actinomycetes</taxon>
        <taxon>Propionibacteriales</taxon>
        <taxon>Nocardioidaceae</taxon>
        <taxon>Nocardioides</taxon>
    </lineage>
</organism>
<dbReference type="InterPro" id="IPR020846">
    <property type="entry name" value="MFS_dom"/>
</dbReference>
<feature type="transmembrane region" description="Helical" evidence="8">
    <location>
        <begin position="147"/>
        <end position="171"/>
    </location>
</feature>
<proteinExistence type="inferred from homology"/>
<feature type="transmembrane region" description="Helical" evidence="8">
    <location>
        <begin position="25"/>
        <end position="45"/>
    </location>
</feature>
<feature type="transmembrane region" description="Helical" evidence="8">
    <location>
        <begin position="385"/>
        <end position="407"/>
    </location>
</feature>
<keyword evidence="3" id="KW-0813">Transport</keyword>
<feature type="transmembrane region" description="Helical" evidence="8">
    <location>
        <begin position="296"/>
        <end position="316"/>
    </location>
</feature>
<evidence type="ECO:0000256" key="1">
    <source>
        <dbReference type="ARBA" id="ARBA00004651"/>
    </source>
</evidence>
<feature type="transmembrane region" description="Helical" evidence="8">
    <location>
        <begin position="89"/>
        <end position="108"/>
    </location>
</feature>
<keyword evidence="4" id="KW-1003">Cell membrane</keyword>
<evidence type="ECO:0000256" key="7">
    <source>
        <dbReference type="ARBA" id="ARBA00023136"/>
    </source>
</evidence>
<dbReference type="InterPro" id="IPR011701">
    <property type="entry name" value="MFS"/>
</dbReference>
<gene>
    <name evidence="10" type="ORF">J2S63_004155</name>
</gene>
<dbReference type="InterPro" id="IPR036259">
    <property type="entry name" value="MFS_trans_sf"/>
</dbReference>
<feature type="domain" description="Major facilitator superfamily (MFS) profile" evidence="9">
    <location>
        <begin position="23"/>
        <end position="408"/>
    </location>
</feature>
<dbReference type="Gene3D" id="1.20.1720.10">
    <property type="entry name" value="Multidrug resistance protein D"/>
    <property type="match status" value="1"/>
</dbReference>
<sequence length="419" mass="42702">MSTTDRTYAPTYSPAPPRGRRPSTVALVLVTGTGALSTDTYIAALPALAASLATSDAAAQLTMTACIAGMAIGQLVIGPISDAHGRRRLVLASTVAFTVLSVVCALADSATVMIAARLLQGFACGAGVAVGRAVVNDTYVGRRAAAMFGTLTAVSLIAPVVGPAIGGVLLAVGDWRLVFWFLAAIGVAMTVAALVGLPETLPPSERHPGGLRALRLRSADLLRDRAFRTPVIVQSLTSAGFFIYIGGSSLVLQEDLGLTPGDYARLFTVNAVAMVAASIAYRLLVMRLGPVVLRRVAVVVQTTAVLTLVAVSTTSLPGRPPLVVVWVCLAAMTAGLGAFLPSNSAIAQEAGRRYAGTAAALGGGLPFLAGALTTPLTGVVGVQTVPVMASGMAFFFAAAAVTAVAAARSSRRRVLHLEA</sequence>
<protein>
    <submittedName>
        <fullName evidence="10">DHA1 family bicyclomycin/chloramphenicol resistance-like MFS transporter</fullName>
    </submittedName>
</protein>
<dbReference type="CDD" id="cd17320">
    <property type="entry name" value="MFS_MdfA_MDR_like"/>
    <property type="match status" value="1"/>
</dbReference>
<evidence type="ECO:0000256" key="8">
    <source>
        <dbReference type="SAM" id="Phobius"/>
    </source>
</evidence>
<evidence type="ECO:0000256" key="5">
    <source>
        <dbReference type="ARBA" id="ARBA00022692"/>
    </source>
</evidence>
<comment type="subcellular location">
    <subcellularLocation>
        <location evidence="1">Cell membrane</location>
        <topology evidence="1">Multi-pass membrane protein</topology>
    </subcellularLocation>
</comment>
<feature type="transmembrane region" description="Helical" evidence="8">
    <location>
        <begin position="354"/>
        <end position="373"/>
    </location>
</feature>
<evidence type="ECO:0000313" key="11">
    <source>
        <dbReference type="Proteomes" id="UP001183648"/>
    </source>
</evidence>